<evidence type="ECO:0000313" key="2">
    <source>
        <dbReference type="Proteomes" id="UP000003947"/>
    </source>
</evidence>
<evidence type="ECO:0000313" key="1">
    <source>
        <dbReference type="EMBL" id="EIM28597.1"/>
    </source>
</evidence>
<dbReference type="eggNOG" id="COG2801">
    <property type="taxonomic scope" value="Bacteria"/>
</dbReference>
<dbReference type="HOGENOM" id="CLU_027402_21_13_5"/>
<sequence length="56" mass="6378">MKFQFIDVAKESFPVTRLCQVLGVSQSGYFAWRSRPASPRQREDLVLLAHIRSASP</sequence>
<dbReference type="AlphaFoldDB" id="I4YXA5"/>
<dbReference type="EMBL" id="JH660644">
    <property type="protein sequence ID" value="EIM28597.1"/>
    <property type="molecule type" value="Genomic_DNA"/>
</dbReference>
<dbReference type="STRING" id="864069.MicloDRAFT_00027350"/>
<dbReference type="PATRIC" id="fig|864069.3.peg.2958"/>
<organism evidence="1 2">
    <name type="scientific">Microvirga lotononidis</name>
    <dbReference type="NCBI Taxonomy" id="864069"/>
    <lineage>
        <taxon>Bacteria</taxon>
        <taxon>Pseudomonadati</taxon>
        <taxon>Pseudomonadota</taxon>
        <taxon>Alphaproteobacteria</taxon>
        <taxon>Hyphomicrobiales</taxon>
        <taxon>Methylobacteriaceae</taxon>
        <taxon>Microvirga</taxon>
    </lineage>
</organism>
<dbReference type="Proteomes" id="UP000003947">
    <property type="component" value="Unassembled WGS sequence"/>
</dbReference>
<gene>
    <name evidence="1" type="ORF">MicloDRAFT_00027350</name>
</gene>
<proteinExistence type="predicted"/>
<keyword evidence="2" id="KW-1185">Reference proteome</keyword>
<name>I4YXA5_9HYPH</name>
<protein>
    <recommendedName>
        <fullName evidence="3">Transposase</fullName>
    </recommendedName>
</protein>
<evidence type="ECO:0008006" key="3">
    <source>
        <dbReference type="Google" id="ProtNLM"/>
    </source>
</evidence>
<reference evidence="1 2" key="1">
    <citation type="submission" date="2012-02" db="EMBL/GenBank/DDBJ databases">
        <title>Improved High-Quality Draft sequence of Microvirga sp. WSM3557.</title>
        <authorList>
            <consortium name="US DOE Joint Genome Institute"/>
            <person name="Lucas S."/>
            <person name="Han J."/>
            <person name="Lapidus A."/>
            <person name="Cheng J.-F."/>
            <person name="Goodwin L."/>
            <person name="Pitluck S."/>
            <person name="Peters L."/>
            <person name="Zhang X."/>
            <person name="Detter J.C."/>
            <person name="Han C."/>
            <person name="Tapia R."/>
            <person name="Land M."/>
            <person name="Hauser L."/>
            <person name="Kyrpides N."/>
            <person name="Ivanova N."/>
            <person name="Pagani I."/>
            <person name="Brau L."/>
            <person name="Yates R."/>
            <person name="O'Hara G."/>
            <person name="Rui T."/>
            <person name="Howieson J."/>
            <person name="Reeve W."/>
            <person name="Woyke T."/>
        </authorList>
    </citation>
    <scope>NUCLEOTIDE SEQUENCE [LARGE SCALE GENOMIC DNA]</scope>
    <source>
        <strain evidence="1 2">WSM3557</strain>
    </source>
</reference>
<accession>I4YXA5</accession>